<dbReference type="EMBL" id="LDEV01003039">
    <property type="protein sequence ID" value="KLJ06502.1"/>
    <property type="molecule type" value="Genomic_DNA"/>
</dbReference>
<keyword evidence="11" id="KW-1185">Reference proteome</keyword>
<feature type="domain" description="MMS19 C-terminal" evidence="8">
    <location>
        <begin position="543"/>
        <end position="1023"/>
    </location>
</feature>
<dbReference type="GO" id="GO:0051604">
    <property type="term" value="P:protein maturation"/>
    <property type="evidence" value="ECO:0007669"/>
    <property type="project" value="UniProtKB-UniRule"/>
</dbReference>
<dbReference type="SUPFAM" id="SSF48371">
    <property type="entry name" value="ARM repeat"/>
    <property type="match status" value="2"/>
</dbReference>
<protein>
    <recommendedName>
        <fullName evidence="6">MMS19 nucleotide excision repair protein</fullName>
    </recommendedName>
</protein>
<comment type="caution">
    <text evidence="10">The sequence shown here is derived from an EMBL/GenBank/DDBJ whole genome shotgun (WGS) entry which is preliminary data.</text>
</comment>
<feature type="repeat" description="HEAT" evidence="5">
    <location>
        <begin position="39"/>
        <end position="77"/>
    </location>
</feature>
<accession>A0A0H1B680</accession>
<keyword evidence="6" id="KW-0234">DNA repair</keyword>
<keyword evidence="4 6" id="KW-0539">Nucleus</keyword>
<feature type="compositionally biased region" description="Low complexity" evidence="7">
    <location>
        <begin position="979"/>
        <end position="998"/>
    </location>
</feature>
<dbReference type="Pfam" id="PF14500">
    <property type="entry name" value="MMS19_N"/>
    <property type="match status" value="1"/>
</dbReference>
<dbReference type="Gene3D" id="1.25.10.10">
    <property type="entry name" value="Leucine-rich Repeat Variant"/>
    <property type="match status" value="2"/>
</dbReference>
<dbReference type="PANTHER" id="PTHR12891:SF0">
    <property type="entry name" value="MMS19 NUCLEOTIDE EXCISION REPAIR PROTEIN HOMOLOG"/>
    <property type="match status" value="1"/>
</dbReference>
<feature type="region of interest" description="Disordered" evidence="7">
    <location>
        <begin position="979"/>
        <end position="1006"/>
    </location>
</feature>
<dbReference type="InterPro" id="IPR016024">
    <property type="entry name" value="ARM-type_fold"/>
</dbReference>
<keyword evidence="6" id="KW-0227">DNA damage</keyword>
<evidence type="ECO:0000256" key="4">
    <source>
        <dbReference type="ARBA" id="ARBA00023242"/>
    </source>
</evidence>
<dbReference type="InterPro" id="IPR011989">
    <property type="entry name" value="ARM-like"/>
</dbReference>
<evidence type="ECO:0000313" key="11">
    <source>
        <dbReference type="Proteomes" id="UP000053573"/>
    </source>
</evidence>
<evidence type="ECO:0000256" key="7">
    <source>
        <dbReference type="SAM" id="MobiDB-lite"/>
    </source>
</evidence>
<dbReference type="AlphaFoldDB" id="A0A0H1B680"/>
<comment type="subcellular location">
    <subcellularLocation>
        <location evidence="1 6">Nucleus</location>
    </subcellularLocation>
</comment>
<dbReference type="Proteomes" id="UP000053573">
    <property type="component" value="Unassembled WGS sequence"/>
</dbReference>
<evidence type="ECO:0000313" key="10">
    <source>
        <dbReference type="EMBL" id="KLJ06502.1"/>
    </source>
</evidence>
<evidence type="ECO:0000256" key="1">
    <source>
        <dbReference type="ARBA" id="ARBA00004123"/>
    </source>
</evidence>
<name>A0A0H1B680_9EURO</name>
<dbReference type="InterPro" id="IPR024687">
    <property type="entry name" value="MMS19_C"/>
</dbReference>
<dbReference type="PANTHER" id="PTHR12891">
    <property type="entry name" value="DNA REPAIR/TRANSCRIPTION PROTEIN MET18/MMS19"/>
    <property type="match status" value="1"/>
</dbReference>
<feature type="domain" description="MMS19 N-terminal" evidence="9">
    <location>
        <begin position="40"/>
        <end position="297"/>
    </location>
</feature>
<reference evidence="11" key="1">
    <citation type="journal article" date="2015" name="PLoS Genet.">
        <title>The dynamic genome and transcriptome of the human fungal pathogen Blastomyces and close relative Emmonsia.</title>
        <authorList>
            <person name="Munoz J.F."/>
            <person name="Gauthier G.M."/>
            <person name="Desjardins C.A."/>
            <person name="Gallo J.E."/>
            <person name="Holder J."/>
            <person name="Sullivan T.D."/>
            <person name="Marty A.J."/>
            <person name="Carmen J.C."/>
            <person name="Chen Z."/>
            <person name="Ding L."/>
            <person name="Gujja S."/>
            <person name="Magrini V."/>
            <person name="Misas E."/>
            <person name="Mitreva M."/>
            <person name="Priest M."/>
            <person name="Saif S."/>
            <person name="Whiston E.A."/>
            <person name="Young S."/>
            <person name="Zeng Q."/>
            <person name="Goldman W.E."/>
            <person name="Mardis E.R."/>
            <person name="Taylor J.W."/>
            <person name="McEwen J.G."/>
            <person name="Clay O.K."/>
            <person name="Klein B.S."/>
            <person name="Cuomo C.A."/>
        </authorList>
    </citation>
    <scope>NUCLEOTIDE SEQUENCE [LARGE SCALE GENOMIC DNA]</scope>
    <source>
        <strain evidence="11">UAMH 139</strain>
    </source>
</reference>
<dbReference type="InterPro" id="IPR021133">
    <property type="entry name" value="HEAT_type_2"/>
</dbReference>
<dbReference type="InterPro" id="IPR039920">
    <property type="entry name" value="MMS19"/>
</dbReference>
<dbReference type="GO" id="GO:0006281">
    <property type="term" value="P:DNA repair"/>
    <property type="evidence" value="ECO:0007669"/>
    <property type="project" value="UniProtKB-UniRule"/>
</dbReference>
<evidence type="ECO:0000259" key="9">
    <source>
        <dbReference type="Pfam" id="PF14500"/>
    </source>
</evidence>
<proteinExistence type="inferred from homology"/>
<dbReference type="STRING" id="2060906.A0A0H1B680"/>
<evidence type="ECO:0000256" key="6">
    <source>
        <dbReference type="RuleBase" id="RU367072"/>
    </source>
</evidence>
<evidence type="ECO:0000259" key="8">
    <source>
        <dbReference type="Pfam" id="PF12460"/>
    </source>
</evidence>
<dbReference type="GO" id="GO:0005634">
    <property type="term" value="C:nucleus"/>
    <property type="evidence" value="ECO:0007669"/>
    <property type="project" value="UniProtKB-SubCell"/>
</dbReference>
<keyword evidence="3" id="KW-0677">Repeat</keyword>
<dbReference type="GO" id="GO:0097361">
    <property type="term" value="C:cytosolic [4Fe-4S] assembly targeting complex"/>
    <property type="evidence" value="ECO:0007669"/>
    <property type="project" value="UniProtKB-UniRule"/>
</dbReference>
<organism evidence="10 11">
    <name type="scientific">Blastomyces silverae</name>
    <dbReference type="NCBI Taxonomy" id="2060906"/>
    <lineage>
        <taxon>Eukaryota</taxon>
        <taxon>Fungi</taxon>
        <taxon>Dikarya</taxon>
        <taxon>Ascomycota</taxon>
        <taxon>Pezizomycotina</taxon>
        <taxon>Eurotiomycetes</taxon>
        <taxon>Eurotiomycetidae</taxon>
        <taxon>Onygenales</taxon>
        <taxon>Ajellomycetaceae</taxon>
        <taxon>Blastomyces</taxon>
    </lineage>
</organism>
<gene>
    <name evidence="10" type="ORF">EMPG_10099</name>
</gene>
<comment type="similarity">
    <text evidence="2 6">Belongs to the MET18/MMS19 family.</text>
</comment>
<dbReference type="GO" id="GO:0016226">
    <property type="term" value="P:iron-sulfur cluster assembly"/>
    <property type="evidence" value="ECO:0007669"/>
    <property type="project" value="UniProtKB-UniRule"/>
</dbReference>
<evidence type="ECO:0000256" key="3">
    <source>
        <dbReference type="ARBA" id="ARBA00022737"/>
    </source>
</evidence>
<evidence type="ECO:0000256" key="2">
    <source>
        <dbReference type="ARBA" id="ARBA00009340"/>
    </source>
</evidence>
<dbReference type="InterPro" id="IPR029240">
    <property type="entry name" value="MMS19_N"/>
</dbReference>
<dbReference type="OrthoDB" id="342900at2759"/>
<sequence>MSELQDFLLVVENNREEALGIASITAQKLESKQSTLIDVVQSLGEYINDENPVIRGKAVSYLTAVIKALSPKFLSRQQIQALTDFYCDRIADGGAIAGLDRLQGLERFTKDMTEGVIRSIFQHFPDLQARPQSQRFQLFQLLNGLMSNHRKALQDMGDESLVGIVDLVSGERDPRNLMLIFSILRVLMVEWDITKNVQALFDSVYNYFPITFKPPPNDPYGITAQDLKTRLQDCISSTQLFAPYAFPSLLDKLDSTSLNVKKDALNSLYACISSYDPATLSRYSISVWDTLKFEILNAQEEIIAEESLRVLQCLAKRLSTLTTRSQTSALAQYLKPITKECNEQLREPQQKQAQPARQILRSLSSASLASFTLIVQAVVAPLLAIYQDADGIAKQRALLESFVVLFDSAIDIFGTWTTPGSDPEQENPLSSFQERLIEIFSQALMGSAKDETSFRLTSLQGLLRLSSIRGFLQENEIGLFVQYLDDILLTETSVIAELRKAAIDALAGISKHKPRLIMDIAFPAFMATLPDSDKDADPVYLTTLESLAQISIEKDIFETFVRRLLSRLEIVLQPGNTSTSAYPRAILLTILYAMDRKGLQNDSNITYYYDQILVKLTRRAALATTENDTTTVMKDSSLLDVLGRLCNLIVRSLPREKQDEVCGNVYTLFATDDGFIPVPFSSTTTYLREQTMILSTYLLAGLPKDSKLPYTSPDMASLLQELVQRAIAEENLTTHLALARHLALLVNKFLPTTQLPTASSILSTLIQSSTSTSKPTPKEALTSPKIRTIFWLSKALILRLAPSTTEILNSLLALLSSPDAQTSTTSARGFALLLSPDDVLSPKNGAVIRLLSKQRVFSTLIPLISQNVRDLNTGAAAASQAPPHTKQAYLTALSGILSTIPSSLVMPELPTLLPLLLQSLDLTDPQSQPIKAGTLETLAVIIRDNGVSVINEVGYVDDLVKRLLKTAVYDKNTAAAASASASASTTATKETTTVATSANDTSTPVPNTPHIRAQSLQCLLLLAQTPGVSDSTSPAAKATTSAKPSPLLPLKCAVLRALMFALDDPKRDVRKAAVDARAAWLRGVEDVDEDEED</sequence>
<dbReference type="PROSITE" id="PS50077">
    <property type="entry name" value="HEAT_REPEAT"/>
    <property type="match status" value="1"/>
</dbReference>
<evidence type="ECO:0000256" key="5">
    <source>
        <dbReference type="PROSITE-ProRule" id="PRU00103"/>
    </source>
</evidence>
<comment type="function">
    <text evidence="6">Key component of the cytosolic iron-sulfur protein assembly (CIA) complex, a multiprotein complex that mediates the incorporation of iron-sulfur cluster into apoproteins specifically involved in DNA metabolism and genomic integrity. In the CIA complex, MMS19 acts as an adapter between early-acting CIA components and a subset of cellular target iron-sulfur proteins.</text>
</comment>
<dbReference type="Pfam" id="PF12460">
    <property type="entry name" value="MMS19_C"/>
    <property type="match status" value="1"/>
</dbReference>